<comment type="caution">
    <text evidence="2">The sequence shown here is derived from an EMBL/GenBank/DDBJ whole genome shotgun (WGS) entry which is preliminary data.</text>
</comment>
<dbReference type="EMBL" id="RJTM01000106">
    <property type="protein sequence ID" value="RNL83272.1"/>
    <property type="molecule type" value="Genomic_DNA"/>
</dbReference>
<evidence type="ECO:0000259" key="1">
    <source>
        <dbReference type="Pfam" id="PF04717"/>
    </source>
</evidence>
<feature type="domain" description="Gp5/Type VI secretion system Vgr protein OB-fold" evidence="1">
    <location>
        <begin position="367"/>
        <end position="442"/>
    </location>
</feature>
<dbReference type="OrthoDB" id="7033094at2"/>
<dbReference type="SUPFAM" id="SSF69255">
    <property type="entry name" value="gp5 N-terminal domain-like"/>
    <property type="match status" value="1"/>
</dbReference>
<accession>A0A3N0E603</accession>
<dbReference type="AlphaFoldDB" id="A0A3N0E603"/>
<dbReference type="SUPFAM" id="SSF69279">
    <property type="entry name" value="Phage tail proteins"/>
    <property type="match status" value="2"/>
</dbReference>
<dbReference type="Pfam" id="PF05954">
    <property type="entry name" value="Phage_GPD"/>
    <property type="match status" value="1"/>
</dbReference>
<dbReference type="Gene3D" id="2.30.110.50">
    <property type="match status" value="1"/>
</dbReference>
<sequence>MALQTDVSVKIGGLRIKTFIDFELNQRIDGHHELTIECREEEIYLQDPGLKSNYHQLIGETILVTMQGIDRMFSSHTGYFKGVVTRVKALNINDSSGKRLQFRAYSPTILMDNGPESASFLKKTLSDIVHSSTREYDTQLLKIVSNPLKNTPYPYITQYNESDYTFLRRMCSRQGEWFYYNGTELIIGQENTGEEIPLHYGYNLTHYDFEMSLQPTRFKYHGNDLSEGESHQSKTTEYENRVNGIAAELVKSSGRIFSKETIVQHNQLVNEGTGKADMDDFAQLNFQKKVANMIYVNGSSENPALRPGIIIRILDEDGSSQGVFKVITVTHQCTDTGDYNNDFRAVPVSVQVSPFSNPGEYPKCESQPGIVMDNNDPKGLGRVKVQMAWQKENAQTTDWIPLASPNGGNGKGFHFIPEKGESVMVDFQSGNAEVPYVTGSIHHNQAKSGYHDPMNYLKAIQTVSGNRMIMNDKDGSVTVADPSGNTIIMHGNGEVTIKAPNTLNLISTDINVLAGNSFNIIAKPQMEGAGEGTINFLAKKHFKVQAEEETIEFNAKQKVSLESTEADVTLKAKTLATIDSDDIINIKASNEMAIHGSTKSKISGGEVEINKA</sequence>
<dbReference type="Pfam" id="PF04717">
    <property type="entry name" value="Phage_base_V"/>
    <property type="match status" value="1"/>
</dbReference>
<dbReference type="Gene3D" id="4.10.220.110">
    <property type="match status" value="1"/>
</dbReference>
<gene>
    <name evidence="2" type="ORF">ED312_15425</name>
</gene>
<proteinExistence type="predicted"/>
<keyword evidence="3" id="KW-1185">Reference proteome</keyword>
<dbReference type="Gene3D" id="2.40.50.230">
    <property type="entry name" value="Gp5 N-terminal domain"/>
    <property type="match status" value="1"/>
</dbReference>
<dbReference type="InterPro" id="IPR037026">
    <property type="entry name" value="Vgr_OB-fold_dom_sf"/>
</dbReference>
<dbReference type="RefSeq" id="WP_123216918.1">
    <property type="nucleotide sequence ID" value="NZ_RJTM01000106.1"/>
</dbReference>
<evidence type="ECO:0000313" key="2">
    <source>
        <dbReference type="EMBL" id="RNL83272.1"/>
    </source>
</evidence>
<reference evidence="2 3" key="1">
    <citation type="submission" date="2018-10" db="EMBL/GenBank/DDBJ databases">
        <title>Sinomicrobium pectinilyticum sp. nov., a pectinase-producing bacterium isolated from alkaline and saline soil, and emended description of the genus Sinomicrobium.</title>
        <authorList>
            <person name="Cheng B."/>
            <person name="Li C."/>
            <person name="Lai Q."/>
            <person name="Du M."/>
            <person name="Shao Z."/>
            <person name="Xu P."/>
            <person name="Yang C."/>
        </authorList>
    </citation>
    <scope>NUCLEOTIDE SEQUENCE [LARGE SCALE GENOMIC DNA]</scope>
    <source>
        <strain evidence="2 3">5DNS001</strain>
    </source>
</reference>
<protein>
    <recommendedName>
        <fullName evidence="1">Gp5/Type VI secretion system Vgr protein OB-fold domain-containing protein</fullName>
    </recommendedName>
</protein>
<organism evidence="2 3">
    <name type="scientific">Sinomicrobium pectinilyticum</name>
    <dbReference type="NCBI Taxonomy" id="1084421"/>
    <lineage>
        <taxon>Bacteria</taxon>
        <taxon>Pseudomonadati</taxon>
        <taxon>Bacteroidota</taxon>
        <taxon>Flavobacteriia</taxon>
        <taxon>Flavobacteriales</taxon>
        <taxon>Flavobacteriaceae</taxon>
        <taxon>Sinomicrobium</taxon>
    </lineage>
</organism>
<dbReference type="Gene3D" id="3.55.50.10">
    <property type="entry name" value="Baseplate protein-like domains"/>
    <property type="match status" value="1"/>
</dbReference>
<dbReference type="InterPro" id="IPR006531">
    <property type="entry name" value="Gp5/Vgr_OB"/>
</dbReference>
<dbReference type="Proteomes" id="UP000267469">
    <property type="component" value="Unassembled WGS sequence"/>
</dbReference>
<evidence type="ECO:0000313" key="3">
    <source>
        <dbReference type="Proteomes" id="UP000267469"/>
    </source>
</evidence>
<name>A0A3N0E603_SINP1</name>